<keyword evidence="2 4" id="KW-0689">Ribosomal protein</keyword>
<sequence>MKVVLATGKRKTAIARVVIKPGRGRVWINGVPLEIYPVELVRMKIMEPLMLAGREAWEKVDIHVNVRGGGFMGQAEAVRTAIARGLVEYFQDPKLKKIFLEYDRVLLAGDPRRTEPEKYMRYSARRRWQKSYR</sequence>
<dbReference type="HAMAP" id="MF_00532_A">
    <property type="entry name" value="Ribosomal_uS9_A"/>
    <property type="match status" value="1"/>
</dbReference>
<dbReference type="GO" id="GO:0022627">
    <property type="term" value="C:cytosolic small ribosomal subunit"/>
    <property type="evidence" value="ECO:0007669"/>
    <property type="project" value="UniProtKB-UniRule"/>
</dbReference>
<dbReference type="AlphaFoldDB" id="A0A7J3ZLE7"/>
<keyword evidence="3 4" id="KW-0687">Ribonucleoprotein</keyword>
<organism evidence="6">
    <name type="scientific">Fervidicoccus fontis</name>
    <dbReference type="NCBI Taxonomy" id="683846"/>
    <lineage>
        <taxon>Archaea</taxon>
        <taxon>Thermoproteota</taxon>
        <taxon>Thermoprotei</taxon>
        <taxon>Fervidicoccales</taxon>
        <taxon>Fervidicoccaceae</taxon>
        <taxon>Fervidicoccus</taxon>
    </lineage>
</organism>
<evidence type="ECO:0000256" key="4">
    <source>
        <dbReference type="HAMAP-Rule" id="MF_00532"/>
    </source>
</evidence>
<dbReference type="FunFam" id="3.30.230.10:FF:000051">
    <property type="entry name" value="30S ribosomal protein S9"/>
    <property type="match status" value="1"/>
</dbReference>
<evidence type="ECO:0000256" key="5">
    <source>
        <dbReference type="RuleBase" id="RU003815"/>
    </source>
</evidence>
<protein>
    <recommendedName>
        <fullName evidence="4">Small ribosomal subunit protein uS9</fullName>
    </recommendedName>
</protein>
<dbReference type="Pfam" id="PF00380">
    <property type="entry name" value="Ribosomal_S9"/>
    <property type="match status" value="1"/>
</dbReference>
<dbReference type="InterPro" id="IPR020574">
    <property type="entry name" value="Ribosomal_uS9_CS"/>
</dbReference>
<dbReference type="InterPro" id="IPR014721">
    <property type="entry name" value="Ribsml_uS5_D2-typ_fold_subgr"/>
</dbReference>
<dbReference type="NCBIfam" id="TIGR03627">
    <property type="entry name" value="uS9_arch"/>
    <property type="match status" value="1"/>
</dbReference>
<evidence type="ECO:0000256" key="2">
    <source>
        <dbReference type="ARBA" id="ARBA00022980"/>
    </source>
</evidence>
<dbReference type="PROSITE" id="PS00360">
    <property type="entry name" value="RIBOSOMAL_S9"/>
    <property type="match status" value="1"/>
</dbReference>
<evidence type="ECO:0000256" key="1">
    <source>
        <dbReference type="ARBA" id="ARBA00005251"/>
    </source>
</evidence>
<dbReference type="Gene3D" id="3.30.230.10">
    <property type="match status" value="1"/>
</dbReference>
<dbReference type="InterPro" id="IPR019958">
    <property type="entry name" value="Ribosomal_uS9_archaeal"/>
</dbReference>
<dbReference type="GO" id="GO:0003723">
    <property type="term" value="F:RNA binding"/>
    <property type="evidence" value="ECO:0007669"/>
    <property type="project" value="TreeGrafter"/>
</dbReference>
<gene>
    <name evidence="4" type="primary">rps9</name>
    <name evidence="6" type="ORF">ENM78_05610</name>
</gene>
<evidence type="ECO:0000313" key="6">
    <source>
        <dbReference type="EMBL" id="HHQ80907.1"/>
    </source>
</evidence>
<dbReference type="NCBIfam" id="NF001749">
    <property type="entry name" value="PRK00474.1"/>
    <property type="match status" value="1"/>
</dbReference>
<dbReference type="PANTHER" id="PTHR21569:SF16">
    <property type="entry name" value="RIBOSOMAL PROTEIN S16"/>
    <property type="match status" value="1"/>
</dbReference>
<dbReference type="GO" id="GO:0006412">
    <property type="term" value="P:translation"/>
    <property type="evidence" value="ECO:0007669"/>
    <property type="project" value="UniProtKB-UniRule"/>
</dbReference>
<dbReference type="InterPro" id="IPR000754">
    <property type="entry name" value="Ribosomal_uS9"/>
</dbReference>
<dbReference type="PANTHER" id="PTHR21569">
    <property type="entry name" value="RIBOSOMAL PROTEIN S9"/>
    <property type="match status" value="1"/>
</dbReference>
<comment type="caution">
    <text evidence="6">The sequence shown here is derived from an EMBL/GenBank/DDBJ whole genome shotgun (WGS) entry which is preliminary data.</text>
</comment>
<reference evidence="6" key="1">
    <citation type="journal article" date="2020" name="mSystems">
        <title>Genome- and Community-Level Interaction Insights into Carbon Utilization and Element Cycling Functions of Hydrothermarchaeota in Hydrothermal Sediment.</title>
        <authorList>
            <person name="Zhou Z."/>
            <person name="Liu Y."/>
            <person name="Xu W."/>
            <person name="Pan J."/>
            <person name="Luo Z.H."/>
            <person name="Li M."/>
        </authorList>
    </citation>
    <scope>NUCLEOTIDE SEQUENCE [LARGE SCALE GENOMIC DNA]</scope>
    <source>
        <strain evidence="6">SpSt-1116</strain>
    </source>
</reference>
<dbReference type="SUPFAM" id="SSF54211">
    <property type="entry name" value="Ribosomal protein S5 domain 2-like"/>
    <property type="match status" value="1"/>
</dbReference>
<evidence type="ECO:0000256" key="3">
    <source>
        <dbReference type="ARBA" id="ARBA00023274"/>
    </source>
</evidence>
<dbReference type="EMBL" id="DRZC01000076">
    <property type="protein sequence ID" value="HHQ80907.1"/>
    <property type="molecule type" value="Genomic_DNA"/>
</dbReference>
<accession>A0A7J3ZLE7</accession>
<proteinExistence type="inferred from homology"/>
<name>A0A7J3ZLE7_9CREN</name>
<dbReference type="GO" id="GO:0003735">
    <property type="term" value="F:structural constituent of ribosome"/>
    <property type="evidence" value="ECO:0007669"/>
    <property type="project" value="UniProtKB-UniRule"/>
</dbReference>
<dbReference type="GO" id="GO:0000462">
    <property type="term" value="P:maturation of SSU-rRNA from tricistronic rRNA transcript (SSU-rRNA, 5.8S rRNA, LSU-rRNA)"/>
    <property type="evidence" value="ECO:0007669"/>
    <property type="project" value="TreeGrafter"/>
</dbReference>
<comment type="similarity">
    <text evidence="1 4 5">Belongs to the universal ribosomal protein uS9 family.</text>
</comment>
<dbReference type="InterPro" id="IPR020568">
    <property type="entry name" value="Ribosomal_Su5_D2-typ_SF"/>
</dbReference>